<evidence type="ECO:0000256" key="5">
    <source>
        <dbReference type="ARBA" id="ARBA00022857"/>
    </source>
</evidence>
<evidence type="ECO:0000313" key="10">
    <source>
        <dbReference type="Proteomes" id="UP000016933"/>
    </source>
</evidence>
<keyword evidence="6" id="KW-0560">Oxidoreductase</keyword>
<dbReference type="PRINTS" id="PR00081">
    <property type="entry name" value="GDHRDH"/>
</dbReference>
<evidence type="ECO:0000256" key="1">
    <source>
        <dbReference type="ARBA" id="ARBA00004514"/>
    </source>
</evidence>
<comment type="subcellular location">
    <subcellularLocation>
        <location evidence="1">Cytoplasm</location>
        <location evidence="1">Cytosol</location>
    </subcellularLocation>
</comment>
<keyword evidence="4" id="KW-0963">Cytoplasm</keyword>
<evidence type="ECO:0000256" key="7">
    <source>
        <dbReference type="ARBA" id="ARBA00067654"/>
    </source>
</evidence>
<dbReference type="PANTHER" id="PTHR48107:SF7">
    <property type="entry name" value="RE15974P"/>
    <property type="match status" value="1"/>
</dbReference>
<evidence type="ECO:0000256" key="6">
    <source>
        <dbReference type="ARBA" id="ARBA00023002"/>
    </source>
</evidence>
<dbReference type="STRING" id="675120.N1PT60"/>
<dbReference type="OMA" id="AEYMVAQ"/>
<protein>
    <recommendedName>
        <fullName evidence="7">Versicolorin reductase 1</fullName>
    </recommendedName>
    <alternativeName>
        <fullName evidence="8">Dothistromin biosynthesis protein A</fullName>
    </alternativeName>
</protein>
<dbReference type="SUPFAM" id="SSF51735">
    <property type="entry name" value="NAD(P)-binding Rossmann-fold domains"/>
    <property type="match status" value="1"/>
</dbReference>
<dbReference type="OrthoDB" id="47007at2759"/>
<evidence type="ECO:0000256" key="8">
    <source>
        <dbReference type="ARBA" id="ARBA00083180"/>
    </source>
</evidence>
<evidence type="ECO:0000256" key="2">
    <source>
        <dbReference type="ARBA" id="ARBA00004685"/>
    </source>
</evidence>
<proteinExistence type="inferred from homology"/>
<dbReference type="FunFam" id="3.40.50.720:FF:000084">
    <property type="entry name" value="Short-chain dehydrogenase reductase"/>
    <property type="match status" value="1"/>
</dbReference>
<dbReference type="InterPro" id="IPR002347">
    <property type="entry name" value="SDR_fam"/>
</dbReference>
<evidence type="ECO:0000256" key="3">
    <source>
        <dbReference type="ARBA" id="ARBA00006484"/>
    </source>
</evidence>
<dbReference type="InterPro" id="IPR036291">
    <property type="entry name" value="NAD(P)-bd_dom_sf"/>
</dbReference>
<dbReference type="GO" id="GO:0005829">
    <property type="term" value="C:cytosol"/>
    <property type="evidence" value="ECO:0007669"/>
    <property type="project" value="UniProtKB-SubCell"/>
</dbReference>
<dbReference type="Gene3D" id="3.40.50.720">
    <property type="entry name" value="NAD(P)-binding Rossmann-like Domain"/>
    <property type="match status" value="1"/>
</dbReference>
<reference evidence="10" key="1">
    <citation type="journal article" date="2012" name="PLoS Genet.">
        <title>The genomes of the fungal plant pathogens Cladosporium fulvum and Dothistroma septosporum reveal adaptation to different hosts and lifestyles but also signatures of common ancestry.</title>
        <authorList>
            <person name="de Wit P.J.G.M."/>
            <person name="van der Burgt A."/>
            <person name="Oekmen B."/>
            <person name="Stergiopoulos I."/>
            <person name="Abd-Elsalam K.A."/>
            <person name="Aerts A.L."/>
            <person name="Bahkali A.H."/>
            <person name="Beenen H.G."/>
            <person name="Chettri P."/>
            <person name="Cox M.P."/>
            <person name="Datema E."/>
            <person name="de Vries R.P."/>
            <person name="Dhillon B."/>
            <person name="Ganley A.R."/>
            <person name="Griffiths S.A."/>
            <person name="Guo Y."/>
            <person name="Hamelin R.C."/>
            <person name="Henrissat B."/>
            <person name="Kabir M.S."/>
            <person name="Jashni M.K."/>
            <person name="Kema G."/>
            <person name="Klaubauf S."/>
            <person name="Lapidus A."/>
            <person name="Levasseur A."/>
            <person name="Lindquist E."/>
            <person name="Mehrabi R."/>
            <person name="Ohm R.A."/>
            <person name="Owen T.J."/>
            <person name="Salamov A."/>
            <person name="Schwelm A."/>
            <person name="Schijlen E."/>
            <person name="Sun H."/>
            <person name="van den Burg H.A."/>
            <person name="van Ham R.C.H.J."/>
            <person name="Zhang S."/>
            <person name="Goodwin S.B."/>
            <person name="Grigoriev I.V."/>
            <person name="Collemare J."/>
            <person name="Bradshaw R.E."/>
        </authorList>
    </citation>
    <scope>NUCLEOTIDE SEQUENCE [LARGE SCALE GENOMIC DNA]</scope>
    <source>
        <strain evidence="10">NZE10 / CBS 128990</strain>
    </source>
</reference>
<keyword evidence="10" id="KW-1185">Reference proteome</keyword>
<evidence type="ECO:0000313" key="9">
    <source>
        <dbReference type="EMBL" id="EME45560.1"/>
    </source>
</evidence>
<organism evidence="9 10">
    <name type="scientific">Dothistroma septosporum (strain NZE10 / CBS 128990)</name>
    <name type="common">Red band needle blight fungus</name>
    <name type="synonym">Mycosphaerella pini</name>
    <dbReference type="NCBI Taxonomy" id="675120"/>
    <lineage>
        <taxon>Eukaryota</taxon>
        <taxon>Fungi</taxon>
        <taxon>Dikarya</taxon>
        <taxon>Ascomycota</taxon>
        <taxon>Pezizomycotina</taxon>
        <taxon>Dothideomycetes</taxon>
        <taxon>Dothideomycetidae</taxon>
        <taxon>Mycosphaerellales</taxon>
        <taxon>Mycosphaerellaceae</taxon>
        <taxon>Dothistroma</taxon>
    </lineage>
</organism>
<dbReference type="PROSITE" id="PS00061">
    <property type="entry name" value="ADH_SHORT"/>
    <property type="match status" value="1"/>
</dbReference>
<dbReference type="AlphaFoldDB" id="N1PT60"/>
<dbReference type="eggNOG" id="KOG0725">
    <property type="taxonomic scope" value="Eukaryota"/>
</dbReference>
<gene>
    <name evidence="9" type="ORF">DOTSEDRAFT_150675</name>
</gene>
<dbReference type="InterPro" id="IPR020904">
    <property type="entry name" value="Sc_DH/Rdtase_CS"/>
</dbReference>
<keyword evidence="5" id="KW-0521">NADP</keyword>
<name>N1PT60_DOTSN</name>
<dbReference type="HOGENOM" id="CLU_010194_1_3_1"/>
<dbReference type="Proteomes" id="UP000016933">
    <property type="component" value="Unassembled WGS sequence"/>
</dbReference>
<reference evidence="9 10" key="2">
    <citation type="journal article" date="2012" name="PLoS Pathog.">
        <title>Diverse lifestyles and strategies of plant pathogenesis encoded in the genomes of eighteen Dothideomycetes fungi.</title>
        <authorList>
            <person name="Ohm R.A."/>
            <person name="Feau N."/>
            <person name="Henrissat B."/>
            <person name="Schoch C.L."/>
            <person name="Horwitz B.A."/>
            <person name="Barry K.W."/>
            <person name="Condon B.J."/>
            <person name="Copeland A.C."/>
            <person name="Dhillon B."/>
            <person name="Glaser F."/>
            <person name="Hesse C.N."/>
            <person name="Kosti I."/>
            <person name="LaButti K."/>
            <person name="Lindquist E.A."/>
            <person name="Lucas S."/>
            <person name="Salamov A.A."/>
            <person name="Bradshaw R.E."/>
            <person name="Ciuffetti L."/>
            <person name="Hamelin R.C."/>
            <person name="Kema G.H.J."/>
            <person name="Lawrence C."/>
            <person name="Scott J.A."/>
            <person name="Spatafora J.W."/>
            <person name="Turgeon B.G."/>
            <person name="de Wit P.J.G.M."/>
            <person name="Zhong S."/>
            <person name="Goodwin S.B."/>
            <person name="Grigoriev I.V."/>
        </authorList>
    </citation>
    <scope>NUCLEOTIDE SEQUENCE [LARGE SCALE GENOMIC DNA]</scope>
    <source>
        <strain evidence="10">NZE10 / CBS 128990</strain>
    </source>
</reference>
<dbReference type="EMBL" id="KB446538">
    <property type="protein sequence ID" value="EME45560.1"/>
    <property type="molecule type" value="Genomic_DNA"/>
</dbReference>
<dbReference type="PANTHER" id="PTHR48107">
    <property type="entry name" value="NADPH-DEPENDENT ALDEHYDE REDUCTASE-LIKE PROTEIN, CHLOROPLASTIC-RELATED"/>
    <property type="match status" value="1"/>
</dbReference>
<sequence length="249" mass="26095">MNELQGKVALVTGGSKGIGAALSERLADFGASVVINYSSDSKAADGLVKKINDKHNGQAISIRADAASVGGAERMVKAAVDHFGKLDILVPCAGILPIRTLDETTEEDFDKTYALNVKGPYFLAQKAVPHMSAGGRIVFFSTSLTAASTVQPAYLLYNSTKGAIEEITRVLSKDLAGKGINVNCVAPGPTGTELFLKGKPQEVIDAIGKLNPHGRIGSPEEIADAIMLLCGEQSRWVSGQVLRINGGMA</sequence>
<evidence type="ECO:0000256" key="4">
    <source>
        <dbReference type="ARBA" id="ARBA00022490"/>
    </source>
</evidence>
<comment type="pathway">
    <text evidence="2">Mycotoxin biosynthesis.</text>
</comment>
<comment type="similarity">
    <text evidence="3">Belongs to the short-chain dehydrogenases/reductases (SDR) family.</text>
</comment>
<accession>N1PT60</accession>
<dbReference type="GO" id="GO:0016614">
    <property type="term" value="F:oxidoreductase activity, acting on CH-OH group of donors"/>
    <property type="evidence" value="ECO:0007669"/>
    <property type="project" value="UniProtKB-ARBA"/>
</dbReference>
<dbReference type="Pfam" id="PF13561">
    <property type="entry name" value="adh_short_C2"/>
    <property type="match status" value="1"/>
</dbReference>